<comment type="caution">
    <text evidence="3">The sequence shown here is derived from an EMBL/GenBank/DDBJ whole genome shotgun (WGS) entry which is preliminary data.</text>
</comment>
<feature type="non-terminal residue" evidence="3">
    <location>
        <position position="1"/>
    </location>
</feature>
<protein>
    <recommendedName>
        <fullName evidence="5">Chaoptin</fullName>
    </recommendedName>
</protein>
<dbReference type="InterPro" id="IPR001611">
    <property type="entry name" value="Leu-rich_rpt"/>
</dbReference>
<evidence type="ECO:0000256" key="2">
    <source>
        <dbReference type="ARBA" id="ARBA00022737"/>
    </source>
</evidence>
<keyword evidence="2" id="KW-0677">Repeat</keyword>
<dbReference type="PANTHER" id="PTHR48051">
    <property type="match status" value="1"/>
</dbReference>
<reference evidence="3" key="1">
    <citation type="submission" date="2022-03" db="EMBL/GenBank/DDBJ databases">
        <title>Draft genome sequence of Aduncisulcus paluster, a free-living microaerophilic Fornicata.</title>
        <authorList>
            <person name="Yuyama I."/>
            <person name="Kume K."/>
            <person name="Tamura T."/>
            <person name="Inagaki Y."/>
            <person name="Hashimoto T."/>
        </authorList>
    </citation>
    <scope>NUCLEOTIDE SEQUENCE</scope>
    <source>
        <strain evidence="3">NY0171</strain>
    </source>
</reference>
<sequence length="363" mass="39150">ILSCSNSTSPISVLSGLEHLVGISEFQLSNDGLTDTSELSSLSTLTLLKRLDLSSNSSLSSLPDLSDVSLAILNINATSIVLPDTSESTQLIPNSLVQLHVRSVEQFSDRHLSAVRVVLSRVDVLKGGLSSLETLVLQDMPLTLPSDRYVLPSTIKEFGIYHSPTVQAGFDKNVGYNHLPSLEYIGFGGEDNMITSIESLSENQLSTIKMFVFYDYSIYDGFNDVISEMTSLEFIYLSNCNLQNIPDLSKSADTLTDLYIHSNPDITSLALLPEMGLLDTIYAMDCSISDLSPFALLVAADSTNVSLTELIMNGVSLYDDVAETTSLFDPSILVSVSSISSLGLASLGLVDSDLLSIVHLALD</sequence>
<evidence type="ECO:0000256" key="1">
    <source>
        <dbReference type="ARBA" id="ARBA00022614"/>
    </source>
</evidence>
<keyword evidence="4" id="KW-1185">Reference proteome</keyword>
<dbReference type="PROSITE" id="PS51450">
    <property type="entry name" value="LRR"/>
    <property type="match status" value="2"/>
</dbReference>
<dbReference type="InterPro" id="IPR032675">
    <property type="entry name" value="LRR_dom_sf"/>
</dbReference>
<dbReference type="SUPFAM" id="SSF52058">
    <property type="entry name" value="L domain-like"/>
    <property type="match status" value="1"/>
</dbReference>
<dbReference type="Gene3D" id="3.80.10.10">
    <property type="entry name" value="Ribonuclease Inhibitor"/>
    <property type="match status" value="2"/>
</dbReference>
<keyword evidence="1" id="KW-0433">Leucine-rich repeat</keyword>
<proteinExistence type="predicted"/>
<evidence type="ECO:0008006" key="5">
    <source>
        <dbReference type="Google" id="ProtNLM"/>
    </source>
</evidence>
<evidence type="ECO:0000313" key="4">
    <source>
        <dbReference type="Proteomes" id="UP001057375"/>
    </source>
</evidence>
<dbReference type="EMBL" id="BQXS01003605">
    <property type="protein sequence ID" value="GKT34804.1"/>
    <property type="molecule type" value="Genomic_DNA"/>
</dbReference>
<accession>A0ABQ5KQP3</accession>
<feature type="non-terminal residue" evidence="3">
    <location>
        <position position="363"/>
    </location>
</feature>
<name>A0ABQ5KQP3_9EUKA</name>
<gene>
    <name evidence="3" type="ORF">ADUPG1_002873</name>
</gene>
<dbReference type="InterPro" id="IPR050216">
    <property type="entry name" value="LRR_domain-containing"/>
</dbReference>
<evidence type="ECO:0000313" key="3">
    <source>
        <dbReference type="EMBL" id="GKT34804.1"/>
    </source>
</evidence>
<dbReference type="Proteomes" id="UP001057375">
    <property type="component" value="Unassembled WGS sequence"/>
</dbReference>
<organism evidence="3 4">
    <name type="scientific">Aduncisulcus paluster</name>
    <dbReference type="NCBI Taxonomy" id="2918883"/>
    <lineage>
        <taxon>Eukaryota</taxon>
        <taxon>Metamonada</taxon>
        <taxon>Carpediemonas-like organisms</taxon>
        <taxon>Aduncisulcus</taxon>
    </lineage>
</organism>
<dbReference type="PANTHER" id="PTHR48051:SF46">
    <property type="entry name" value="LEUCINE RICH REPEAT-CONTAINING DOMAIN PROTEIN"/>
    <property type="match status" value="1"/>
</dbReference>